<dbReference type="AlphaFoldDB" id="A0A9P1ILF4"/>
<evidence type="ECO:0008006" key="4">
    <source>
        <dbReference type="Google" id="ProtNLM"/>
    </source>
</evidence>
<dbReference type="OrthoDB" id="5850721at2759"/>
<keyword evidence="1" id="KW-0732">Signal</keyword>
<name>A0A9P1ILF4_9PELO</name>
<accession>A0A9P1ILF4</accession>
<evidence type="ECO:0000313" key="3">
    <source>
        <dbReference type="Proteomes" id="UP001152747"/>
    </source>
</evidence>
<proteinExistence type="predicted"/>
<feature type="signal peptide" evidence="1">
    <location>
        <begin position="1"/>
        <end position="16"/>
    </location>
</feature>
<sequence length="384" mass="42793">MRAILFFALIWNFSKANPAPQTNDGLVDQSDEPRSKIVFVSDLPPGETVTFNFERGAHVYVASASDEESQNYENNVHIFIPGQEDYNSKQMADHGKRVDDTGAKLSLFGASYPRISVRNTNSQKSNSRTPGIIYFVTADDETHTSKVYESGATKDYKITSDHINNQYVTMLNPTGAMQLSNVKDINGLTQLVVSAGGVHESESMENVINTINANEAHSTAKIFILEPVITLRKQLALAPSDFGFTATAAELHQDTIIVPLNWTDWSVAMSPDYMLKSQSRSIKFNFTGAEENTQYDLHILGELASTSTLTLSYDGYDGAYSETMSKKKFDHEWKNVKGQFLTVDYKRADDDSTGGFLIRVNCRQPAAIKLLYTVFMFVIGFYVL</sequence>
<gene>
    <name evidence="2" type="ORF">CAMP_LOCUS9863</name>
</gene>
<keyword evidence="3" id="KW-1185">Reference proteome</keyword>
<feature type="chain" id="PRO_5040409972" description="CUB-like domain-containing protein" evidence="1">
    <location>
        <begin position="17"/>
        <end position="384"/>
    </location>
</feature>
<evidence type="ECO:0000313" key="2">
    <source>
        <dbReference type="EMBL" id="CAI5447226.1"/>
    </source>
</evidence>
<dbReference type="Proteomes" id="UP001152747">
    <property type="component" value="Unassembled WGS sequence"/>
</dbReference>
<comment type="caution">
    <text evidence="2">The sequence shown here is derived from an EMBL/GenBank/DDBJ whole genome shotgun (WGS) entry which is preliminary data.</text>
</comment>
<organism evidence="2 3">
    <name type="scientific">Caenorhabditis angaria</name>
    <dbReference type="NCBI Taxonomy" id="860376"/>
    <lineage>
        <taxon>Eukaryota</taxon>
        <taxon>Metazoa</taxon>
        <taxon>Ecdysozoa</taxon>
        <taxon>Nematoda</taxon>
        <taxon>Chromadorea</taxon>
        <taxon>Rhabditida</taxon>
        <taxon>Rhabditina</taxon>
        <taxon>Rhabditomorpha</taxon>
        <taxon>Rhabditoidea</taxon>
        <taxon>Rhabditidae</taxon>
        <taxon>Peloderinae</taxon>
        <taxon>Caenorhabditis</taxon>
    </lineage>
</organism>
<protein>
    <recommendedName>
        <fullName evidence="4">CUB-like domain-containing protein</fullName>
    </recommendedName>
</protein>
<reference evidence="2" key="1">
    <citation type="submission" date="2022-11" db="EMBL/GenBank/DDBJ databases">
        <authorList>
            <person name="Kikuchi T."/>
        </authorList>
    </citation>
    <scope>NUCLEOTIDE SEQUENCE</scope>
    <source>
        <strain evidence="2">PS1010</strain>
    </source>
</reference>
<dbReference type="EMBL" id="CANHGI010000004">
    <property type="protein sequence ID" value="CAI5447226.1"/>
    <property type="molecule type" value="Genomic_DNA"/>
</dbReference>
<evidence type="ECO:0000256" key="1">
    <source>
        <dbReference type="SAM" id="SignalP"/>
    </source>
</evidence>